<feature type="transmembrane region" description="Helical" evidence="1">
    <location>
        <begin position="217"/>
        <end position="235"/>
    </location>
</feature>
<accession>A0A6C0FDQ9</accession>
<keyword evidence="1" id="KW-0812">Transmembrane</keyword>
<evidence type="ECO:0000256" key="1">
    <source>
        <dbReference type="SAM" id="Phobius"/>
    </source>
</evidence>
<feature type="transmembrane region" description="Helical" evidence="1">
    <location>
        <begin position="33"/>
        <end position="53"/>
    </location>
</feature>
<reference evidence="2" key="1">
    <citation type="journal article" date="2020" name="Nature">
        <title>Giant virus diversity and host interactions through global metagenomics.</title>
        <authorList>
            <person name="Schulz F."/>
            <person name="Roux S."/>
            <person name="Paez-Espino D."/>
            <person name="Jungbluth S."/>
            <person name="Walsh D.A."/>
            <person name="Denef V.J."/>
            <person name="McMahon K.D."/>
            <person name="Konstantinidis K.T."/>
            <person name="Eloe-Fadrosh E.A."/>
            <person name="Kyrpides N.C."/>
            <person name="Woyke T."/>
        </authorList>
    </citation>
    <scope>NUCLEOTIDE SEQUENCE</scope>
    <source>
        <strain evidence="2">GVMAG-S-ERX556126-94</strain>
    </source>
</reference>
<keyword evidence="1" id="KW-0472">Membrane</keyword>
<proteinExistence type="predicted"/>
<dbReference type="AlphaFoldDB" id="A0A6C0FDQ9"/>
<sequence length="236" mass="26780">MKSVTFSPVVDEENPVHKLSQEIQEKKKNRNDCVCYLVSLIALLCLIVFYLLAEDQGGGISARLYGHSPHKLTCDDMEFGCCKLFTDCSKKIDHISYRVIHLSPYRISSHDNFMSNCPSLETLINKYNRHYGNISTDCGEFGCCPGLNVGCDNTIRHAINDGNNEETLDYYDSHQKTVPIKINKVDKVGSNCYDLNRLSFDIKNSYEQHYPSKEGDTWTVILIILIVICCFLSSLD</sequence>
<organism evidence="2">
    <name type="scientific">viral metagenome</name>
    <dbReference type="NCBI Taxonomy" id="1070528"/>
    <lineage>
        <taxon>unclassified sequences</taxon>
        <taxon>metagenomes</taxon>
        <taxon>organismal metagenomes</taxon>
    </lineage>
</organism>
<evidence type="ECO:0000313" key="2">
    <source>
        <dbReference type="EMBL" id="QHT39011.1"/>
    </source>
</evidence>
<protein>
    <submittedName>
        <fullName evidence="2">Uncharacterized protein</fullName>
    </submittedName>
</protein>
<dbReference type="EMBL" id="MN738838">
    <property type="protein sequence ID" value="QHT39011.1"/>
    <property type="molecule type" value="Genomic_DNA"/>
</dbReference>
<name>A0A6C0FDQ9_9ZZZZ</name>
<keyword evidence="1" id="KW-1133">Transmembrane helix</keyword>